<dbReference type="EMBL" id="GG703002">
    <property type="protein sequence ID" value="KOB89705.1"/>
    <property type="molecule type" value="Genomic_DNA"/>
</dbReference>
<name>A0A0L7MAT1_PLAF4</name>
<proteinExistence type="predicted"/>
<reference evidence="2" key="2">
    <citation type="submission" date="2006-09" db="EMBL/GenBank/DDBJ databases">
        <title>The genome sequence of Plasmodium falciparum Dd2.</title>
        <authorList>
            <consortium name="The Broad Institute Genome Sequencing Platform"/>
            <person name="Birren B."/>
            <person name="Lander E."/>
            <person name="Galagan J."/>
            <person name="Nusbaum C."/>
            <person name="Devon K."/>
            <person name="Henn M."/>
            <person name="Jaffe D."/>
            <person name="Butler J."/>
            <person name="Alvarez P."/>
            <person name="Gnerre S."/>
            <person name="Grabherr M."/>
            <person name="Kleber M."/>
            <person name="Mauceli E."/>
            <person name="Brockman W."/>
            <person name="MacCallum I.A."/>
            <person name="Rounsley S."/>
            <person name="Young S."/>
            <person name="LaButti K."/>
            <person name="Pushparaj V."/>
            <person name="DeCaprio D."/>
            <person name="Crawford M."/>
            <person name="Koehrsen M."/>
            <person name="Engels R."/>
            <person name="Montgomery P."/>
            <person name="Pearson M."/>
            <person name="Howarth C."/>
            <person name="Larson L."/>
            <person name="Luoma S."/>
            <person name="White J."/>
            <person name="Kodira C."/>
            <person name="Zeng Q."/>
            <person name="O'Leary S."/>
            <person name="Yandava C."/>
            <person name="Alvarado L."/>
            <person name="Wirth D."/>
            <person name="Volkman S."/>
            <person name="Hartl D."/>
        </authorList>
    </citation>
    <scope>NUCLEOTIDE SEQUENCE [LARGE SCALE GENOMIC DNA]</scope>
</reference>
<dbReference type="AlphaFoldDB" id="A0A0L7MAT1"/>
<evidence type="ECO:0000313" key="1">
    <source>
        <dbReference type="EMBL" id="KOB89705.1"/>
    </source>
</evidence>
<dbReference type="KEGG" id="pfd:PFDG_05259"/>
<evidence type="ECO:0000313" key="2">
    <source>
        <dbReference type="Proteomes" id="UP000054282"/>
    </source>
</evidence>
<protein>
    <submittedName>
        <fullName evidence="1">Uncharacterized protein</fullName>
    </submittedName>
</protein>
<sequence length="84" mass="9850">MDDSHISMYTKNAINKQINLTNDSRKGHRSNDPYINIVNYTPMDNTISQMVDYLEIDNYTPNIRDPNVCHNFINCNKNNRNKSK</sequence>
<accession>A0A0L7MAT1</accession>
<dbReference type="Proteomes" id="UP000054282">
    <property type="component" value="Unassembled WGS sequence"/>
</dbReference>
<organism evidence="1 2">
    <name type="scientific">Plasmodium falciparum (isolate Dd2)</name>
    <dbReference type="NCBI Taxonomy" id="57267"/>
    <lineage>
        <taxon>Eukaryota</taxon>
        <taxon>Sar</taxon>
        <taxon>Alveolata</taxon>
        <taxon>Apicomplexa</taxon>
        <taxon>Aconoidasida</taxon>
        <taxon>Haemosporida</taxon>
        <taxon>Plasmodiidae</taxon>
        <taxon>Plasmodium</taxon>
        <taxon>Plasmodium (Laverania)</taxon>
    </lineage>
</organism>
<gene>
    <name evidence="1" type="ORF">PFDG_05259</name>
</gene>
<reference evidence="2" key="1">
    <citation type="submission" date="2006-09" db="EMBL/GenBank/DDBJ databases">
        <title>Annotation of Plasmodium falciparum Dd2.</title>
        <authorList>
            <consortium name="The Broad Institute Genome Sequencing Platform"/>
            <person name="Volkman S.K."/>
            <person name="Neafsey D.E."/>
            <person name="Dash A.P."/>
            <person name="Chitnis C.E."/>
            <person name="Hartl D.L."/>
            <person name="Young S.K."/>
            <person name="Zeng Q."/>
            <person name="Koehrsen M."/>
            <person name="Alvarado L."/>
            <person name="Berlin A."/>
            <person name="Borenstein D."/>
            <person name="Chapman S.B."/>
            <person name="Chen Z."/>
            <person name="Engels R."/>
            <person name="Freedman E."/>
            <person name="Gellesch M."/>
            <person name="Goldberg J."/>
            <person name="Griggs A."/>
            <person name="Gujja S."/>
            <person name="Heilman E.R."/>
            <person name="Heiman D.I."/>
            <person name="Howarth C."/>
            <person name="Jen D."/>
            <person name="Larson L."/>
            <person name="Mehta T."/>
            <person name="Neiman D."/>
            <person name="Park D."/>
            <person name="Pearson M."/>
            <person name="Roberts A."/>
            <person name="Saif S."/>
            <person name="Shea T."/>
            <person name="Shenoy N."/>
            <person name="Sisk P."/>
            <person name="Stolte C."/>
            <person name="Sykes S."/>
            <person name="Walk T."/>
            <person name="White J."/>
            <person name="Yandava C."/>
            <person name="Haas B."/>
            <person name="Henn M.R."/>
            <person name="Nusbaum C."/>
            <person name="Birren B."/>
        </authorList>
    </citation>
    <scope>NUCLEOTIDE SEQUENCE [LARGE SCALE GENOMIC DNA]</scope>
</reference>